<keyword evidence="2" id="KW-1133">Transmembrane helix</keyword>
<keyword evidence="2" id="KW-0472">Membrane</keyword>
<dbReference type="EMBL" id="CP047899">
    <property type="protein sequence ID" value="QHK22574.1"/>
    <property type="molecule type" value="Genomic_DNA"/>
</dbReference>
<feature type="region of interest" description="Disordered" evidence="1">
    <location>
        <begin position="202"/>
        <end position="245"/>
    </location>
</feature>
<keyword evidence="2" id="KW-0812">Transmembrane</keyword>
<keyword evidence="3" id="KW-0614">Plasmid</keyword>
<feature type="transmembrane region" description="Helical" evidence="2">
    <location>
        <begin position="54"/>
        <end position="76"/>
    </location>
</feature>
<evidence type="ECO:0000313" key="4">
    <source>
        <dbReference type="Proteomes" id="UP000464186"/>
    </source>
</evidence>
<keyword evidence="4" id="KW-1185">Reference proteome</keyword>
<feature type="transmembrane region" description="Helical" evidence="2">
    <location>
        <begin position="20"/>
        <end position="42"/>
    </location>
</feature>
<proteinExistence type="predicted"/>
<geneLocation type="plasmid" evidence="3 4">
    <name>unnamed1</name>
</geneLocation>
<feature type="transmembrane region" description="Helical" evidence="2">
    <location>
        <begin position="114"/>
        <end position="135"/>
    </location>
</feature>
<accession>A0A6P1NVK7</accession>
<feature type="transmembrane region" description="Helical" evidence="2">
    <location>
        <begin position="88"/>
        <end position="108"/>
    </location>
</feature>
<dbReference type="Pfam" id="PF10935">
    <property type="entry name" value="DUF2637"/>
    <property type="match status" value="1"/>
</dbReference>
<evidence type="ECO:0000256" key="1">
    <source>
        <dbReference type="SAM" id="MobiDB-lite"/>
    </source>
</evidence>
<evidence type="ECO:0000313" key="3">
    <source>
        <dbReference type="EMBL" id="QHK22574.1"/>
    </source>
</evidence>
<evidence type="ECO:0000256" key="2">
    <source>
        <dbReference type="SAM" id="Phobius"/>
    </source>
</evidence>
<reference evidence="3 4" key="1">
    <citation type="submission" date="2020-01" db="EMBL/GenBank/DDBJ databases">
        <title>Pseudarthrobacter psychrotolerans sp. nov., isolated from antarctic soil.</title>
        <authorList>
            <person name="Shin Y."/>
            <person name="Park W."/>
        </authorList>
    </citation>
    <scope>NUCLEOTIDE SEQUENCE [LARGE SCALE GENOMIC DNA]</scope>
    <source>
        <strain evidence="3 4">YJ56</strain>
        <plasmid evidence="3 4">unnamed1</plasmid>
    </source>
</reference>
<gene>
    <name evidence="3" type="ORF">GU243_23705</name>
</gene>
<feature type="region of interest" description="Disordered" evidence="1">
    <location>
        <begin position="156"/>
        <end position="175"/>
    </location>
</feature>
<organism evidence="3 4">
    <name type="scientific">Pseudarthrobacter psychrotolerans</name>
    <dbReference type="NCBI Taxonomy" id="2697569"/>
    <lineage>
        <taxon>Bacteria</taxon>
        <taxon>Bacillati</taxon>
        <taxon>Actinomycetota</taxon>
        <taxon>Actinomycetes</taxon>
        <taxon>Micrococcales</taxon>
        <taxon>Micrococcaceae</taxon>
        <taxon>Pseudarthrobacter</taxon>
    </lineage>
</organism>
<sequence length="323" mass="33337">MTPGIDRKTDRINPDSMATLWLTVCLVGFLAVASFMVSFTGLHEVAAWAGLPVWLRWAVPVFIDVAILAYTLAVLIHRHRGERTWASWISLGGFTVFSMVANAAHALSIPHPDFGQQIIGAAIASLAPLAVFAATEQLGRLVIGRPDAGEPAAKLTVGSVGTAPDGPGSGGEPLPEAEIAHVPATWLAAESTAGEAVRASLPVTQDEPAVPVPVGAATAPSTESVPAVPAETSSDGLTSHVAPVPALNVSPRPSLSVVGRKPKAMDLEQWVGAQLSAGTQPTGKAAAKFLNVSERTGRTRLNDLKATQPALFAGAVLKEGTNA</sequence>
<dbReference type="AlphaFoldDB" id="A0A6P1NVK7"/>
<name>A0A6P1NVK7_9MICC</name>
<dbReference type="Proteomes" id="UP000464186">
    <property type="component" value="Plasmid unnamed1"/>
</dbReference>
<dbReference type="KEGG" id="psey:GU243_23705"/>
<protein>
    <submittedName>
        <fullName evidence="3">DUF2637 domain-containing protein</fullName>
    </submittedName>
</protein>
<dbReference type="InterPro" id="IPR021235">
    <property type="entry name" value="DUF2637"/>
</dbReference>
<feature type="compositionally biased region" description="Low complexity" evidence="1">
    <location>
        <begin position="208"/>
        <end position="220"/>
    </location>
</feature>